<accession>A0A199XQY5</accession>
<dbReference type="InterPro" id="IPR044929">
    <property type="entry name" value="DNA/RNA_non-sp_Endonuclease_sf"/>
</dbReference>
<evidence type="ECO:0000313" key="3">
    <source>
        <dbReference type="Proteomes" id="UP000093807"/>
    </source>
</evidence>
<dbReference type="EMBL" id="JMTM01000046">
    <property type="protein sequence ID" value="OAZ04060.1"/>
    <property type="molecule type" value="Genomic_DNA"/>
</dbReference>
<dbReference type="GO" id="GO:0003676">
    <property type="term" value="F:nucleic acid binding"/>
    <property type="evidence" value="ECO:0007669"/>
    <property type="project" value="InterPro"/>
</dbReference>
<dbReference type="SUPFAM" id="SSF54060">
    <property type="entry name" value="His-Me finger endonucleases"/>
    <property type="match status" value="1"/>
</dbReference>
<dbReference type="GO" id="GO:0016787">
    <property type="term" value="F:hydrolase activity"/>
    <property type="evidence" value="ECO:0007669"/>
    <property type="project" value="InterPro"/>
</dbReference>
<dbReference type="InterPro" id="IPR001604">
    <property type="entry name" value="Endo_G_ENPP1-like_dom"/>
</dbReference>
<evidence type="ECO:0000259" key="1">
    <source>
        <dbReference type="Pfam" id="PF01223"/>
    </source>
</evidence>
<name>A0A199XQY5_9FLAO</name>
<dbReference type="Pfam" id="PF01223">
    <property type="entry name" value="Endonuclease_NS"/>
    <property type="match status" value="1"/>
</dbReference>
<keyword evidence="3" id="KW-1185">Reference proteome</keyword>
<reference evidence="2 3" key="1">
    <citation type="submission" date="2016-06" db="EMBL/GenBank/DDBJ databases">
        <title>Draft genome sequence of Flavobacterium succinicans strain DD5b.</title>
        <authorList>
            <person name="Poehlein A."/>
            <person name="Daniel R."/>
            <person name="Simeonova D.D."/>
        </authorList>
    </citation>
    <scope>NUCLEOTIDE SEQUENCE [LARGE SCALE GENOMIC DNA]</scope>
    <source>
        <strain evidence="2 3">DD5b</strain>
    </source>
</reference>
<proteinExistence type="predicted"/>
<protein>
    <recommendedName>
        <fullName evidence="1">DNA/RNA non-specific endonuclease/pyrophosphatase/phosphodiesterase domain-containing protein</fullName>
    </recommendedName>
</protein>
<organism evidence="2 3">
    <name type="scientific">Flavobacterium succinicans</name>
    <dbReference type="NCBI Taxonomy" id="29536"/>
    <lineage>
        <taxon>Bacteria</taxon>
        <taxon>Pseudomonadati</taxon>
        <taxon>Bacteroidota</taxon>
        <taxon>Flavobacteriia</taxon>
        <taxon>Flavobacteriales</taxon>
        <taxon>Flavobacteriaceae</taxon>
        <taxon>Flavobacterium</taxon>
    </lineage>
</organism>
<dbReference type="InterPro" id="IPR044925">
    <property type="entry name" value="His-Me_finger_sf"/>
</dbReference>
<dbReference type="AlphaFoldDB" id="A0A199XQY5"/>
<dbReference type="Gene3D" id="3.40.570.10">
    <property type="entry name" value="Extracellular Endonuclease, subunit A"/>
    <property type="match status" value="1"/>
</dbReference>
<dbReference type="PATRIC" id="fig|29536.5.peg.1835"/>
<dbReference type="GO" id="GO:0046872">
    <property type="term" value="F:metal ion binding"/>
    <property type="evidence" value="ECO:0007669"/>
    <property type="project" value="InterPro"/>
</dbReference>
<gene>
    <name evidence="2" type="ORF">FLB_17520</name>
</gene>
<comment type="caution">
    <text evidence="2">The sequence shown here is derived from an EMBL/GenBank/DDBJ whole genome shotgun (WGS) entry which is preliminary data.</text>
</comment>
<dbReference type="Proteomes" id="UP000093807">
    <property type="component" value="Unassembled WGS sequence"/>
</dbReference>
<evidence type="ECO:0000313" key="2">
    <source>
        <dbReference type="EMBL" id="OAZ04060.1"/>
    </source>
</evidence>
<sequence length="66" mass="7745">MDENQGKYRLIAFLIPNNASTKPLYEYVVSVDQLEKLTGIDFFPELPDTIENQLEKNVSYKEWSFN</sequence>
<feature type="domain" description="DNA/RNA non-specific endonuclease/pyrophosphatase/phosphodiesterase" evidence="1">
    <location>
        <begin position="4"/>
        <end position="48"/>
    </location>
</feature>